<name>A0AAV8UP77_9RHOD</name>
<dbReference type="AlphaFoldDB" id="A0AAV8UP77"/>
<evidence type="ECO:0000256" key="8">
    <source>
        <dbReference type="ARBA" id="ARBA00022989"/>
    </source>
</evidence>
<keyword evidence="9 11" id="KW-0472">Membrane</keyword>
<keyword evidence="14" id="KW-1185">Reference proteome</keyword>
<gene>
    <name evidence="13" type="ORF">NDN08_004380</name>
</gene>
<feature type="transmembrane region" description="Helical" evidence="11">
    <location>
        <begin position="123"/>
        <end position="144"/>
    </location>
</feature>
<evidence type="ECO:0000256" key="10">
    <source>
        <dbReference type="ARBA" id="ARBA00038466"/>
    </source>
</evidence>
<feature type="transmembrane region" description="Helical" evidence="11">
    <location>
        <begin position="242"/>
        <end position="265"/>
    </location>
</feature>
<feature type="compositionally biased region" description="Acidic residues" evidence="12">
    <location>
        <begin position="633"/>
        <end position="644"/>
    </location>
</feature>
<evidence type="ECO:0000256" key="4">
    <source>
        <dbReference type="ARBA" id="ARBA00022676"/>
    </source>
</evidence>
<keyword evidence="6 11" id="KW-0812">Transmembrane</keyword>
<keyword evidence="4 11" id="KW-0328">Glycosyltransferase</keyword>
<keyword evidence="8 11" id="KW-1133">Transmembrane helix</keyword>
<comment type="subcellular location">
    <subcellularLocation>
        <location evidence="1 11">Endoplasmic reticulum membrane</location>
        <topology evidence="1 11">Multi-pass membrane protein</topology>
    </subcellularLocation>
</comment>
<evidence type="ECO:0000256" key="3">
    <source>
        <dbReference type="ARBA" id="ARBA00022502"/>
    </source>
</evidence>
<dbReference type="PANTHER" id="PTHR22760">
    <property type="entry name" value="GLYCOSYLTRANSFERASE"/>
    <property type="match status" value="1"/>
</dbReference>
<protein>
    <recommendedName>
        <fullName evidence="11">Mannosyltransferase</fullName>
        <ecNumber evidence="11">2.4.1.-</ecNumber>
    </recommendedName>
</protein>
<feature type="transmembrane region" description="Helical" evidence="11">
    <location>
        <begin position="337"/>
        <end position="357"/>
    </location>
</feature>
<keyword evidence="3" id="KW-0337">GPI-anchor biosynthesis</keyword>
<evidence type="ECO:0000256" key="12">
    <source>
        <dbReference type="SAM" id="MobiDB-lite"/>
    </source>
</evidence>
<feature type="region of interest" description="Disordered" evidence="12">
    <location>
        <begin position="633"/>
        <end position="661"/>
    </location>
</feature>
<evidence type="ECO:0000256" key="2">
    <source>
        <dbReference type="ARBA" id="ARBA00004687"/>
    </source>
</evidence>
<evidence type="ECO:0000256" key="9">
    <source>
        <dbReference type="ARBA" id="ARBA00023136"/>
    </source>
</evidence>
<evidence type="ECO:0000313" key="14">
    <source>
        <dbReference type="Proteomes" id="UP001157974"/>
    </source>
</evidence>
<feature type="transmembrane region" description="Helical" evidence="11">
    <location>
        <begin position="449"/>
        <end position="467"/>
    </location>
</feature>
<feature type="transmembrane region" description="Helical" evidence="11">
    <location>
        <begin position="413"/>
        <end position="437"/>
    </location>
</feature>
<evidence type="ECO:0000256" key="7">
    <source>
        <dbReference type="ARBA" id="ARBA00022824"/>
    </source>
</evidence>
<evidence type="ECO:0000256" key="5">
    <source>
        <dbReference type="ARBA" id="ARBA00022679"/>
    </source>
</evidence>
<dbReference type="EMBL" id="JAMWBK010000007">
    <property type="protein sequence ID" value="KAJ8903271.1"/>
    <property type="molecule type" value="Genomic_DNA"/>
</dbReference>
<dbReference type="PANTHER" id="PTHR22760:SF3">
    <property type="entry name" value="GPI MANNOSYLTRANSFERASE 4"/>
    <property type="match status" value="1"/>
</dbReference>
<dbReference type="GO" id="GO:0006506">
    <property type="term" value="P:GPI anchor biosynthetic process"/>
    <property type="evidence" value="ECO:0007669"/>
    <property type="project" value="UniProtKB-KW"/>
</dbReference>
<dbReference type="Proteomes" id="UP001157974">
    <property type="component" value="Unassembled WGS sequence"/>
</dbReference>
<sequence length="661" mass="72673">MAEVDEVSVSSAGSAQARKDAIRAPSTLAVMLKSHYPLLLVLRLLCICLPGFIQRSEFAEGQEAVYKMFFHGGTDDFLDVPADMLGDDPKTSIVPALITSFVPYAVAKALLAEGEHSMWAPVITFLIPRVWMFFLSIVLDFLTLECLNLVGGQGRLEAAGILATSWASLVIAVRPSKAIVEAIAVSGCMASLLSVRSDLFKTPAFLIFYALGIFCRSSFFMYGLILMYFIGTMVMKPNPRHVATIAGIMLGAVAFLFEFASLAALDSFHYGKLSLVMGGVTYENLTSLVQQVQEGGVIFSLPGVIGSLMITPFHSMTVNTLKEFRVYLAKSISAGQMFVSFPLLVGPLAVILCIEAYDSFRRLTKEVMSEVKGGQKKRKTKKVPELAKAREEEESVYSDTVEMTLTLGLTVEAIFGSGTAGLLSIFPLLAPCILMFHEKIFGAKAFKSAWKWWIAYNMLAVLFFGFLHNSGPVRLATGLAHGEMIEPAGSPPTIYFYKTYKPASYLLHDNILDAKFMSLENVTRTENVHPKVWAAQEHEPGRKFYVAAPATLALTEKQGYSLVVKYNMHMSLESLPKNLDDVLKSSKMNLYSLVEREGTYRGHSVSFPSAFAVQFLPMGLILDLANILRIVEPDDFEDEEEEQPEAGAWDAEQDGPSSGEL</sequence>
<dbReference type="InterPro" id="IPR005599">
    <property type="entry name" value="GPI_mannosylTrfase"/>
</dbReference>
<evidence type="ECO:0000256" key="11">
    <source>
        <dbReference type="RuleBase" id="RU363075"/>
    </source>
</evidence>
<organism evidence="13 14">
    <name type="scientific">Rhodosorus marinus</name>
    <dbReference type="NCBI Taxonomy" id="101924"/>
    <lineage>
        <taxon>Eukaryota</taxon>
        <taxon>Rhodophyta</taxon>
        <taxon>Stylonematophyceae</taxon>
        <taxon>Stylonematales</taxon>
        <taxon>Stylonemataceae</taxon>
        <taxon>Rhodosorus</taxon>
    </lineage>
</organism>
<dbReference type="GO" id="GO:0000026">
    <property type="term" value="F:alpha-1,2-mannosyltransferase activity"/>
    <property type="evidence" value="ECO:0007669"/>
    <property type="project" value="TreeGrafter"/>
</dbReference>
<proteinExistence type="inferred from homology"/>
<keyword evidence="7 11" id="KW-0256">Endoplasmic reticulum</keyword>
<evidence type="ECO:0000256" key="1">
    <source>
        <dbReference type="ARBA" id="ARBA00004477"/>
    </source>
</evidence>
<dbReference type="EC" id="2.4.1.-" evidence="11"/>
<dbReference type="GO" id="GO:0005789">
    <property type="term" value="C:endoplasmic reticulum membrane"/>
    <property type="evidence" value="ECO:0007669"/>
    <property type="project" value="UniProtKB-SubCell"/>
</dbReference>
<evidence type="ECO:0000313" key="13">
    <source>
        <dbReference type="EMBL" id="KAJ8903271.1"/>
    </source>
</evidence>
<feature type="transmembrane region" description="Helical" evidence="11">
    <location>
        <begin position="207"/>
        <end position="230"/>
    </location>
</feature>
<comment type="caution">
    <text evidence="13">The sequence shown here is derived from an EMBL/GenBank/DDBJ whole genome shotgun (WGS) entry which is preliminary data.</text>
</comment>
<keyword evidence="5" id="KW-0808">Transferase</keyword>
<comment type="pathway">
    <text evidence="2">Glycolipid biosynthesis; glycosylphosphatidylinositol-anchor biosynthesis.</text>
</comment>
<comment type="similarity">
    <text evidence="10">Belongs to the glycosyltransferase 22 family. PIGZ subfamily.</text>
</comment>
<accession>A0AAV8UP77</accession>
<feature type="transmembrane region" description="Helical" evidence="11">
    <location>
        <begin position="297"/>
        <end position="316"/>
    </location>
</feature>
<evidence type="ECO:0000256" key="6">
    <source>
        <dbReference type="ARBA" id="ARBA00022692"/>
    </source>
</evidence>
<reference evidence="13 14" key="1">
    <citation type="journal article" date="2023" name="Nat. Commun.">
        <title>Origin of minicircular mitochondrial genomes in red algae.</title>
        <authorList>
            <person name="Lee Y."/>
            <person name="Cho C.H."/>
            <person name="Lee Y.M."/>
            <person name="Park S.I."/>
            <person name="Yang J.H."/>
            <person name="West J.A."/>
            <person name="Bhattacharya D."/>
            <person name="Yoon H.S."/>
        </authorList>
    </citation>
    <scope>NUCLEOTIDE SEQUENCE [LARGE SCALE GENOMIC DNA]</scope>
    <source>
        <strain evidence="13 14">CCMP1338</strain>
        <tissue evidence="13">Whole cell</tissue>
    </source>
</reference>